<proteinExistence type="predicted"/>
<dbReference type="Proteomes" id="UP000886852">
    <property type="component" value="Unassembled WGS sequence"/>
</dbReference>
<dbReference type="AlphaFoldDB" id="A0A9D1MX79"/>
<name>A0A9D1MX79_9BACT</name>
<evidence type="ECO:0000313" key="2">
    <source>
        <dbReference type="EMBL" id="HIU90648.1"/>
    </source>
</evidence>
<keyword evidence="1" id="KW-0175">Coiled coil</keyword>
<evidence type="ECO:0000313" key="3">
    <source>
        <dbReference type="Proteomes" id="UP000886852"/>
    </source>
</evidence>
<sequence>MIEEVVKSILEAEDKAEKMVEQARVQAGQTAADAEAECDRIRKEGSAKVKARVAEEYRLAAQAAEKAARQEEEKLAAEVDRQCGEYAKNVDAAVKIVLESL</sequence>
<organism evidence="2 3">
    <name type="scientific">Candidatus Fimimonas merdipullorum</name>
    <dbReference type="NCBI Taxonomy" id="2840822"/>
    <lineage>
        <taxon>Bacteria</taxon>
        <taxon>Pseudomonadati</taxon>
        <taxon>Myxococcota</taxon>
        <taxon>Myxococcia</taxon>
        <taxon>Myxococcales</taxon>
        <taxon>Cystobacterineae</taxon>
        <taxon>Myxococcaceae</taxon>
        <taxon>Myxococcaceae incertae sedis</taxon>
        <taxon>Candidatus Fimimonas</taxon>
    </lineage>
</organism>
<comment type="caution">
    <text evidence="2">The sequence shown here is derived from an EMBL/GenBank/DDBJ whole genome shotgun (WGS) entry which is preliminary data.</text>
</comment>
<evidence type="ECO:0008006" key="4">
    <source>
        <dbReference type="Google" id="ProtNLM"/>
    </source>
</evidence>
<protein>
    <recommendedName>
        <fullName evidence="4">V-type ATP synthase subunit H</fullName>
    </recommendedName>
</protein>
<dbReference type="EMBL" id="DVOC01000025">
    <property type="protein sequence ID" value="HIU90648.1"/>
    <property type="molecule type" value="Genomic_DNA"/>
</dbReference>
<reference evidence="2" key="2">
    <citation type="journal article" date="2021" name="PeerJ">
        <title>Extensive microbial diversity within the chicken gut microbiome revealed by metagenomics and culture.</title>
        <authorList>
            <person name="Gilroy R."/>
            <person name="Ravi A."/>
            <person name="Getino M."/>
            <person name="Pursley I."/>
            <person name="Horton D.L."/>
            <person name="Alikhan N.F."/>
            <person name="Baker D."/>
            <person name="Gharbi K."/>
            <person name="Hall N."/>
            <person name="Watson M."/>
            <person name="Adriaenssens E.M."/>
            <person name="Foster-Nyarko E."/>
            <person name="Jarju S."/>
            <person name="Secka A."/>
            <person name="Antonio M."/>
            <person name="Oren A."/>
            <person name="Chaudhuri R.R."/>
            <person name="La Ragione R."/>
            <person name="Hildebrand F."/>
            <person name="Pallen M.J."/>
        </authorList>
    </citation>
    <scope>NUCLEOTIDE SEQUENCE</scope>
    <source>
        <strain evidence="2">ChiHjej12B11-7776</strain>
    </source>
</reference>
<feature type="coiled-coil region" evidence="1">
    <location>
        <begin position="2"/>
        <end position="81"/>
    </location>
</feature>
<accession>A0A9D1MX79</accession>
<dbReference type="Gene3D" id="1.20.5.2950">
    <property type="match status" value="1"/>
</dbReference>
<reference evidence="2" key="1">
    <citation type="submission" date="2020-10" db="EMBL/GenBank/DDBJ databases">
        <authorList>
            <person name="Gilroy R."/>
        </authorList>
    </citation>
    <scope>NUCLEOTIDE SEQUENCE</scope>
    <source>
        <strain evidence="2">ChiHjej12B11-7776</strain>
    </source>
</reference>
<evidence type="ECO:0000256" key="1">
    <source>
        <dbReference type="SAM" id="Coils"/>
    </source>
</evidence>
<gene>
    <name evidence="2" type="ORF">IAC72_01350</name>
</gene>